<evidence type="ECO:0000313" key="8">
    <source>
        <dbReference type="Proteomes" id="UP000646827"/>
    </source>
</evidence>
<evidence type="ECO:0000256" key="5">
    <source>
        <dbReference type="ARBA" id="ARBA00023128"/>
    </source>
</evidence>
<dbReference type="OrthoDB" id="1705416at2759"/>
<dbReference type="SUPFAM" id="SSF51219">
    <property type="entry name" value="TRAP-like"/>
    <property type="match status" value="1"/>
</dbReference>
<dbReference type="Proteomes" id="UP000646827">
    <property type="component" value="Unassembled WGS sequence"/>
</dbReference>
<dbReference type="Gene3D" id="3.60.160.10">
    <property type="entry name" value="Mitochondrial biogenesis AIM24"/>
    <property type="match status" value="1"/>
</dbReference>
<dbReference type="PANTHER" id="PTHR36959:SF2">
    <property type="entry name" value="ALTERED INHERITANCE OF MITOCHONDRIA PROTEIN 24, MITOCHONDRIAL"/>
    <property type="match status" value="1"/>
</dbReference>
<dbReference type="Pfam" id="PF01987">
    <property type="entry name" value="AIM24"/>
    <property type="match status" value="1"/>
</dbReference>
<dbReference type="AlphaFoldDB" id="A0A8H7RYF4"/>
<comment type="caution">
    <text evidence="7">The sequence shown here is derived from an EMBL/GenBank/DDBJ whole genome shotgun (WGS) entry which is preliminary data.</text>
</comment>
<dbReference type="GO" id="GO:0005743">
    <property type="term" value="C:mitochondrial inner membrane"/>
    <property type="evidence" value="ECO:0007669"/>
    <property type="project" value="TreeGrafter"/>
</dbReference>
<proteinExistence type="inferred from homology"/>
<dbReference type="InterPro" id="IPR036983">
    <property type="entry name" value="AIM24_sf"/>
</dbReference>
<dbReference type="PANTHER" id="PTHR36959">
    <property type="entry name" value="ALTERED INHERITANCE OF MITOCHONDRIA PROTEIN 24, MITOCHONDRIAL"/>
    <property type="match status" value="1"/>
</dbReference>
<evidence type="ECO:0000256" key="2">
    <source>
        <dbReference type="ARBA" id="ARBA00009322"/>
    </source>
</evidence>
<keyword evidence="8" id="KW-1185">Reference proteome</keyword>
<protein>
    <recommendedName>
        <fullName evidence="3 6">Altered inheritance of mitochondria protein 24, mitochondrial</fullName>
    </recommendedName>
</protein>
<comment type="subcellular location">
    <subcellularLocation>
        <location evidence="1 6">Mitochondrion</location>
    </subcellularLocation>
</comment>
<dbReference type="GO" id="GO:0007007">
    <property type="term" value="P:inner mitochondrial membrane organization"/>
    <property type="evidence" value="ECO:0007669"/>
    <property type="project" value="TreeGrafter"/>
</dbReference>
<dbReference type="InterPro" id="IPR002838">
    <property type="entry name" value="AIM24"/>
</dbReference>
<evidence type="ECO:0000313" key="7">
    <source>
        <dbReference type="EMBL" id="KAG2219190.1"/>
    </source>
</evidence>
<dbReference type="EMBL" id="JAEPRB010000190">
    <property type="protein sequence ID" value="KAG2219190.1"/>
    <property type="molecule type" value="Genomic_DNA"/>
</dbReference>
<sequence length="411" mass="44341">MAFMRTRMLNVPLRGLAQQHNRSYVGLAYHESAQPEHQVSHVTGVQTVDRSLKSFQHTSTNQATSGISTIGQDAASKSTAEPLFEVISSGVGSALLIKLPPDTEITAATGSAVGSSSRVTSKLSLDDNSTVKAVAGKLVGEPMFFQKYYTKQSPGDILLAPPRIGEIAIVNVRGSTKYALRRDAFLAKTDKVTLDLGLNGVKGKDIGLINKLVHTVSGPGTIAISHYGGLYRLSLAAGEEYLVNPRNLVMWDVRTEPTKLHPANPLIPAPRSPLRKYTFVRNVADSPSMQPRLQKMNSIIKTLRNYVLGAPDFVRVKGPGDMFLASRVEPRFESARIMNALAAANDSLTQAFEPSALFPAAPAESYTPGHYSKQKHHPGYATGKSINGIPTYYAEVGAKGKVTFIANKPSE</sequence>
<gene>
    <name evidence="7" type="ORF">INT45_013056</name>
</gene>
<comment type="similarity">
    <text evidence="2 6">Belongs to the AIM24 family.</text>
</comment>
<evidence type="ECO:0000256" key="3">
    <source>
        <dbReference type="ARBA" id="ARBA00013287"/>
    </source>
</evidence>
<evidence type="ECO:0000256" key="4">
    <source>
        <dbReference type="ARBA" id="ARBA00022946"/>
    </source>
</evidence>
<keyword evidence="5 6" id="KW-0496">Mitochondrion</keyword>
<name>A0A8H7RYF4_9FUNG</name>
<accession>A0A8H7RYF4</accession>
<evidence type="ECO:0000256" key="6">
    <source>
        <dbReference type="RuleBase" id="RU363045"/>
    </source>
</evidence>
<dbReference type="InterPro" id="IPR016031">
    <property type="entry name" value="Trp_RNA-bd_attenuator-like_dom"/>
</dbReference>
<keyword evidence="4" id="KW-0809">Transit peptide</keyword>
<evidence type="ECO:0000256" key="1">
    <source>
        <dbReference type="ARBA" id="ARBA00004173"/>
    </source>
</evidence>
<reference evidence="7 8" key="1">
    <citation type="submission" date="2020-12" db="EMBL/GenBank/DDBJ databases">
        <title>Metabolic potential, ecology and presence of endohyphal bacteria is reflected in genomic diversity of Mucoromycotina.</title>
        <authorList>
            <person name="Muszewska A."/>
            <person name="Okrasinska A."/>
            <person name="Steczkiewicz K."/>
            <person name="Drgas O."/>
            <person name="Orlowska M."/>
            <person name="Perlinska-Lenart U."/>
            <person name="Aleksandrzak-Piekarczyk T."/>
            <person name="Szatraj K."/>
            <person name="Zielenkiewicz U."/>
            <person name="Pilsyk S."/>
            <person name="Malc E."/>
            <person name="Mieczkowski P."/>
            <person name="Kruszewska J.S."/>
            <person name="Biernat P."/>
            <person name="Pawlowska J."/>
        </authorList>
    </citation>
    <scope>NUCLEOTIDE SEQUENCE [LARGE SCALE GENOMIC DNA]</scope>
    <source>
        <strain evidence="7 8">CBS 142.35</strain>
    </source>
</reference>
<organism evidence="7 8">
    <name type="scientific">Circinella minor</name>
    <dbReference type="NCBI Taxonomy" id="1195481"/>
    <lineage>
        <taxon>Eukaryota</taxon>
        <taxon>Fungi</taxon>
        <taxon>Fungi incertae sedis</taxon>
        <taxon>Mucoromycota</taxon>
        <taxon>Mucoromycotina</taxon>
        <taxon>Mucoromycetes</taxon>
        <taxon>Mucorales</taxon>
        <taxon>Lichtheimiaceae</taxon>
        <taxon>Circinella</taxon>
    </lineage>
</organism>